<comment type="caution">
    <text evidence="1">The sequence shown here is derived from an EMBL/GenBank/DDBJ whole genome shotgun (WGS) entry which is preliminary data.</text>
</comment>
<reference evidence="1" key="1">
    <citation type="journal article" date="2022" name="Int. J. Mol. Sci.">
        <title>Draft Genome of Tanacetum Coccineum: Genomic Comparison of Closely Related Tanacetum-Family Plants.</title>
        <authorList>
            <person name="Yamashiro T."/>
            <person name="Shiraishi A."/>
            <person name="Nakayama K."/>
            <person name="Satake H."/>
        </authorList>
    </citation>
    <scope>NUCLEOTIDE SEQUENCE</scope>
</reference>
<evidence type="ECO:0000313" key="1">
    <source>
        <dbReference type="EMBL" id="GJT01876.1"/>
    </source>
</evidence>
<organism evidence="1 2">
    <name type="scientific">Tanacetum coccineum</name>
    <dbReference type="NCBI Taxonomy" id="301880"/>
    <lineage>
        <taxon>Eukaryota</taxon>
        <taxon>Viridiplantae</taxon>
        <taxon>Streptophyta</taxon>
        <taxon>Embryophyta</taxon>
        <taxon>Tracheophyta</taxon>
        <taxon>Spermatophyta</taxon>
        <taxon>Magnoliopsida</taxon>
        <taxon>eudicotyledons</taxon>
        <taxon>Gunneridae</taxon>
        <taxon>Pentapetalae</taxon>
        <taxon>asterids</taxon>
        <taxon>campanulids</taxon>
        <taxon>Asterales</taxon>
        <taxon>Asteraceae</taxon>
        <taxon>Asteroideae</taxon>
        <taxon>Anthemideae</taxon>
        <taxon>Anthemidinae</taxon>
        <taxon>Tanacetum</taxon>
    </lineage>
</organism>
<dbReference type="EMBL" id="BQNB010012304">
    <property type="protein sequence ID" value="GJT01876.1"/>
    <property type="molecule type" value="Genomic_DNA"/>
</dbReference>
<sequence length="103" mass="12440">MNKIGELDERSLVIALRIRISKYHKTIWTTLRSTEDGRRWATEVLDPREFRFPFVRQSLDFAIFRFAIMNISLEEMDLDRWIDGYANNEGKEILQEHWKKAYC</sequence>
<reference evidence="1" key="2">
    <citation type="submission" date="2022-01" db="EMBL/GenBank/DDBJ databases">
        <authorList>
            <person name="Yamashiro T."/>
            <person name="Shiraishi A."/>
            <person name="Satake H."/>
            <person name="Nakayama K."/>
        </authorList>
    </citation>
    <scope>NUCLEOTIDE SEQUENCE</scope>
</reference>
<evidence type="ECO:0000313" key="2">
    <source>
        <dbReference type="Proteomes" id="UP001151760"/>
    </source>
</evidence>
<keyword evidence="2" id="KW-1185">Reference proteome</keyword>
<protein>
    <submittedName>
        <fullName evidence="1">Uncharacterized protein</fullName>
    </submittedName>
</protein>
<accession>A0ABQ5AKW6</accession>
<name>A0ABQ5AKW6_9ASTR</name>
<dbReference type="Proteomes" id="UP001151760">
    <property type="component" value="Unassembled WGS sequence"/>
</dbReference>
<gene>
    <name evidence="1" type="ORF">Tco_0823045</name>
</gene>
<proteinExistence type="predicted"/>